<protein>
    <submittedName>
        <fullName evidence="1">Uncharacterized protein</fullName>
    </submittedName>
</protein>
<dbReference type="Proteomes" id="UP000294744">
    <property type="component" value="Unassembled WGS sequence"/>
</dbReference>
<evidence type="ECO:0000313" key="2">
    <source>
        <dbReference type="Proteomes" id="UP000294744"/>
    </source>
</evidence>
<sequence>MGSHCVSELDRVAWIERSTIRDAACLTMVRNSDLGRVAESFGAVTSHGRSLDIDEFCEEAYAYQEKHPMIGLRSVGNWTLVVEDTGGQGVRPEVLRRAARPEAVSCYWDEDVRTRFVHAIDGVVQTSFEAVLPEYREGSFPDALEEHRERLPWSQAAPVPLMLALAGRVTGEVPTEGWLGGEFRTYPVAPWPDDLVSMPLGDLDGYPAEMLTALRAAGEHDQRRVLRSLARYVATTADCMDLPVVRRILAGVRPECAEVDQTLRELVWSGICERPALVSRNRLHAMQVLRQIMHEDARSALSGVLTGVTDVRGAEPAAITAIVRDELPG</sequence>
<reference evidence="1 2" key="1">
    <citation type="submission" date="2019-03" db="EMBL/GenBank/DDBJ databases">
        <title>Draft genome sequences of novel Actinobacteria.</title>
        <authorList>
            <person name="Sahin N."/>
            <person name="Ay H."/>
            <person name="Saygin H."/>
        </authorList>
    </citation>
    <scope>NUCLEOTIDE SEQUENCE [LARGE SCALE GENOMIC DNA]</scope>
    <source>
        <strain evidence="1 2">16K404</strain>
    </source>
</reference>
<comment type="caution">
    <text evidence="1">The sequence shown here is derived from an EMBL/GenBank/DDBJ whole genome shotgun (WGS) entry which is preliminary data.</text>
</comment>
<keyword evidence="2" id="KW-1185">Reference proteome</keyword>
<evidence type="ECO:0000313" key="1">
    <source>
        <dbReference type="EMBL" id="TDC96202.1"/>
    </source>
</evidence>
<accession>A0A4R4V202</accession>
<dbReference type="RefSeq" id="WP_132618759.1">
    <property type="nucleotide sequence ID" value="NZ_SMKV01000002.1"/>
</dbReference>
<gene>
    <name evidence="1" type="ORF">E1161_01525</name>
</gene>
<dbReference type="EMBL" id="SMKV01000002">
    <property type="protein sequence ID" value="TDC96202.1"/>
    <property type="molecule type" value="Genomic_DNA"/>
</dbReference>
<organism evidence="1 2">
    <name type="scientific">Saccharopolyspora aridisoli</name>
    <dbReference type="NCBI Taxonomy" id="2530385"/>
    <lineage>
        <taxon>Bacteria</taxon>
        <taxon>Bacillati</taxon>
        <taxon>Actinomycetota</taxon>
        <taxon>Actinomycetes</taxon>
        <taxon>Pseudonocardiales</taxon>
        <taxon>Pseudonocardiaceae</taxon>
        <taxon>Saccharopolyspora</taxon>
    </lineage>
</organism>
<dbReference type="AlphaFoldDB" id="A0A4R4V202"/>
<proteinExistence type="predicted"/>
<dbReference type="InterPro" id="IPR045592">
    <property type="entry name" value="DUF6461"/>
</dbReference>
<name>A0A4R4V202_9PSEU</name>
<dbReference type="Pfam" id="PF20062">
    <property type="entry name" value="DUF6461"/>
    <property type="match status" value="1"/>
</dbReference>
<dbReference type="OrthoDB" id="4198010at2"/>